<feature type="transmembrane region" description="Helical" evidence="1">
    <location>
        <begin position="21"/>
        <end position="47"/>
    </location>
</feature>
<name>A0A843TNE0_COLES</name>
<evidence type="ECO:0000313" key="2">
    <source>
        <dbReference type="EMBL" id="MQL73962.1"/>
    </source>
</evidence>
<dbReference type="EMBL" id="NMUH01000185">
    <property type="protein sequence ID" value="MQL73962.1"/>
    <property type="molecule type" value="Genomic_DNA"/>
</dbReference>
<keyword evidence="1" id="KW-0472">Membrane</keyword>
<accession>A0A843TNE0</accession>
<dbReference type="AlphaFoldDB" id="A0A843TNE0"/>
<sequence length="295" mass="32117">MCACCVAFTGAELWSVEPVKGLVGCPLVVGVCVVIVVFGLVCLCAVVRCARDAELSRCLACCVAPLVERYNTCLWLLSAWCWLVVGSGEVLPEFFLVGSGGSKVPQNCVVLVSGLFLARFCCYRATSESEVCCWFGWCVLEGFSQSGALVVLVEVLPGPACVASAILLTAVSFLMVRVVWSFGLCILVKVLPRIALCRFWWRFFPGVLRVCFGPPLCCPCDSKCAVWLGCVLVRFSQNGSWRFGWRFSLKLPCVCSVVVALSLCRDELSLLPVGLSVLQSTWALSFEVLCPWLCV</sequence>
<proteinExistence type="predicted"/>
<gene>
    <name evidence="2" type="ORF">Taro_006322</name>
</gene>
<keyword evidence="1" id="KW-0812">Transmembrane</keyword>
<organism evidence="2 3">
    <name type="scientific">Colocasia esculenta</name>
    <name type="common">Wild taro</name>
    <name type="synonym">Arum esculentum</name>
    <dbReference type="NCBI Taxonomy" id="4460"/>
    <lineage>
        <taxon>Eukaryota</taxon>
        <taxon>Viridiplantae</taxon>
        <taxon>Streptophyta</taxon>
        <taxon>Embryophyta</taxon>
        <taxon>Tracheophyta</taxon>
        <taxon>Spermatophyta</taxon>
        <taxon>Magnoliopsida</taxon>
        <taxon>Liliopsida</taxon>
        <taxon>Araceae</taxon>
        <taxon>Aroideae</taxon>
        <taxon>Colocasieae</taxon>
        <taxon>Colocasia</taxon>
    </lineage>
</organism>
<keyword evidence="1" id="KW-1133">Transmembrane helix</keyword>
<evidence type="ECO:0000256" key="1">
    <source>
        <dbReference type="SAM" id="Phobius"/>
    </source>
</evidence>
<feature type="transmembrane region" description="Helical" evidence="1">
    <location>
        <begin position="134"/>
        <end position="153"/>
    </location>
</feature>
<comment type="caution">
    <text evidence="2">The sequence shown here is derived from an EMBL/GenBank/DDBJ whole genome shotgun (WGS) entry which is preliminary data.</text>
</comment>
<evidence type="ECO:0000313" key="3">
    <source>
        <dbReference type="Proteomes" id="UP000652761"/>
    </source>
</evidence>
<dbReference type="Proteomes" id="UP000652761">
    <property type="component" value="Unassembled WGS sequence"/>
</dbReference>
<protein>
    <submittedName>
        <fullName evidence="2">Uncharacterized protein</fullName>
    </submittedName>
</protein>
<keyword evidence="3" id="KW-1185">Reference proteome</keyword>
<feature type="transmembrane region" description="Helical" evidence="1">
    <location>
        <begin position="165"/>
        <end position="188"/>
    </location>
</feature>
<reference evidence="2" key="1">
    <citation type="submission" date="2017-07" db="EMBL/GenBank/DDBJ databases">
        <title>Taro Niue Genome Assembly and Annotation.</title>
        <authorList>
            <person name="Atibalentja N."/>
            <person name="Keating K."/>
            <person name="Fields C.J."/>
        </authorList>
    </citation>
    <scope>NUCLEOTIDE SEQUENCE</scope>
    <source>
        <strain evidence="2">Niue_2</strain>
        <tissue evidence="2">Leaf</tissue>
    </source>
</reference>